<dbReference type="GO" id="GO:0005886">
    <property type="term" value="C:plasma membrane"/>
    <property type="evidence" value="ECO:0007669"/>
    <property type="project" value="UniProtKB-SubCell"/>
</dbReference>
<dbReference type="GO" id="GO:0045159">
    <property type="term" value="F:myosin II binding"/>
    <property type="evidence" value="ECO:0007669"/>
    <property type="project" value="TreeGrafter"/>
</dbReference>
<dbReference type="GO" id="GO:0005096">
    <property type="term" value="F:GTPase activator activity"/>
    <property type="evidence" value="ECO:0007669"/>
    <property type="project" value="TreeGrafter"/>
</dbReference>
<evidence type="ECO:0000256" key="14">
    <source>
        <dbReference type="PROSITE-ProRule" id="PRU00290"/>
    </source>
</evidence>
<dbReference type="InterPro" id="IPR042855">
    <property type="entry name" value="V_SNARE_CC"/>
</dbReference>
<organism evidence="17 18">
    <name type="scientific">Cyprinus carpio</name>
    <name type="common">Common carp</name>
    <dbReference type="NCBI Taxonomy" id="7962"/>
    <lineage>
        <taxon>Eukaryota</taxon>
        <taxon>Metazoa</taxon>
        <taxon>Chordata</taxon>
        <taxon>Craniata</taxon>
        <taxon>Vertebrata</taxon>
        <taxon>Euteleostomi</taxon>
        <taxon>Actinopterygii</taxon>
        <taxon>Neopterygii</taxon>
        <taxon>Teleostei</taxon>
        <taxon>Ostariophysi</taxon>
        <taxon>Cypriniformes</taxon>
        <taxon>Cyprinidae</taxon>
        <taxon>Cyprininae</taxon>
        <taxon>Cyprinus</taxon>
    </lineage>
</organism>
<proteinExistence type="inferred from homology"/>
<evidence type="ECO:0000256" key="7">
    <source>
        <dbReference type="ARBA" id="ARBA00022490"/>
    </source>
</evidence>
<dbReference type="Proteomes" id="UP000694700">
    <property type="component" value="Unplaced"/>
</dbReference>
<comment type="subcellular location">
    <subcellularLocation>
        <location evidence="1">Cell membrane</location>
        <topology evidence="1">Peripheral membrane protein</topology>
    </subcellularLocation>
    <subcellularLocation>
        <location evidence="2">Cytoplasm</location>
    </subcellularLocation>
</comment>
<dbReference type="GO" id="GO:0006887">
    <property type="term" value="P:exocytosis"/>
    <property type="evidence" value="ECO:0007669"/>
    <property type="project" value="UniProtKB-KW"/>
</dbReference>
<evidence type="ECO:0000259" key="16">
    <source>
        <dbReference type="PROSITE" id="PS50892"/>
    </source>
</evidence>
<keyword evidence="6" id="KW-0268">Exocytosis</keyword>
<dbReference type="GO" id="GO:0031201">
    <property type="term" value="C:SNARE complex"/>
    <property type="evidence" value="ECO:0007669"/>
    <property type="project" value="TreeGrafter"/>
</dbReference>
<evidence type="ECO:0000256" key="1">
    <source>
        <dbReference type="ARBA" id="ARBA00004202"/>
    </source>
</evidence>
<dbReference type="AlphaFoldDB" id="A0A8C2GGF9"/>
<keyword evidence="12" id="KW-0472">Membrane</keyword>
<evidence type="ECO:0000256" key="11">
    <source>
        <dbReference type="ARBA" id="ARBA00023054"/>
    </source>
</evidence>
<sequence>MKKFRKVLDGLTTSSPANPGGSPACGSAAGTPSTAPTPRELEIQETLMSEHFQICKTVRHGVPYQPTALAFDPVQKILAIGSRSGGVRLLGRPGVDCHCQHESGAAVLQLQFLINEGALVTACADDTLHLWNLRQRRPAILHSLKFNRERITFCHLPFQSKWLYVGTERGNTHIVNIESFILSGYVIMWNKALEFCNTHPYLCFHYLLFFCFESGTIVMWDLRAKRTDFRIYYDEVSLKEFVSLTSDVFFALRSFLHKGKSLSCSFPIFENPYPMDIHESPVTCTAYFADCPPDIIPVLYSIGAKHKKTGYSHKEWPVSGGTWTVGSQTYPEIIITGHADGSIKFWDATAITLQMLYKLKTSKVFEKPKSGDVGRSAELVEEDPYAVQMISWCPQSRILCVVGISAHVILYRFSKHDAMDLMDQLLLYVCMEDVISPSDTENTPSFSDPSGHSPQPQPPSPRSNTPDSMRDSIPCLKVKDRMIRMPPGYQAELVVQLLWVDGEPPQQITSLDLNSAYGLLALGNCNGLTVVDYLQKTILLCMSTLELYGSADPFQRLTRSPRKNRQSTSGTHAPCRSKSPTSESRENSFSRSRSSSVSSIDRETKEAVTTLQFAESYGHKSDTLPTPCLWVGTSLGLVLIIPMSIPTDEQERLEDPVTVAPTGTVLMLKGSILRIGFLDCGGALINSPYEVWRDQHAPDHPDRPRKRKLVNFSPSSSQEASGDGHLAVVCSERQAKVFFMPSQACLYVHNITESSFVLRADVVSVCNSVCLACFCANGHIMTLSLPSLRPLLDVNYLPLTDMRIARTFCFTNGGQALYLCSPTEIQRITYSQEMCDNLQEMLGELFTPIETPEAQNRGFLKGFFGGNAQTFDREELFGEAAAGKASRSLAQHIPGQGGMEGMKAAAGGVVGELARARIALDERGQRLGELEERTALMMTSAETFSKHAHELMLKCKDKKWYQF</sequence>
<dbReference type="Gene3D" id="2.130.10.10">
    <property type="entry name" value="YVTN repeat-like/Quinoprotein amine dehydrogenase"/>
    <property type="match status" value="2"/>
</dbReference>
<dbReference type="PROSITE" id="PS50892">
    <property type="entry name" value="V_SNARE"/>
    <property type="match status" value="1"/>
</dbReference>
<evidence type="ECO:0000256" key="13">
    <source>
        <dbReference type="ARBA" id="ARBA00067543"/>
    </source>
</evidence>
<dbReference type="FunFam" id="1.20.5.110:FF:000001">
    <property type="entry name" value="syntaxin-binding protein 5 isoform X1"/>
    <property type="match status" value="1"/>
</dbReference>
<keyword evidence="10" id="KW-0653">Protein transport</keyword>
<feature type="compositionally biased region" description="Low complexity" evidence="15">
    <location>
        <begin position="589"/>
        <end position="599"/>
    </location>
</feature>
<keyword evidence="9" id="KW-0677">Repeat</keyword>
<feature type="region of interest" description="Disordered" evidence="15">
    <location>
        <begin position="439"/>
        <end position="471"/>
    </location>
</feature>
<dbReference type="CDD" id="cd15893">
    <property type="entry name" value="R-SNARE_STXBP5"/>
    <property type="match status" value="1"/>
</dbReference>
<comment type="similarity">
    <text evidence="3">Belongs to the WD repeat L(2)GL family.</text>
</comment>
<dbReference type="InterPro" id="IPR001680">
    <property type="entry name" value="WD40_rpt"/>
</dbReference>
<evidence type="ECO:0000256" key="9">
    <source>
        <dbReference type="ARBA" id="ARBA00022737"/>
    </source>
</evidence>
<evidence type="ECO:0000256" key="6">
    <source>
        <dbReference type="ARBA" id="ARBA00022483"/>
    </source>
</evidence>
<accession>A0A8C2GGF9</accession>
<evidence type="ECO:0000313" key="17">
    <source>
        <dbReference type="Ensembl" id="ENSCCRP00015094474.1"/>
    </source>
</evidence>
<dbReference type="InterPro" id="IPR036322">
    <property type="entry name" value="WD40_repeat_dom_sf"/>
</dbReference>
<dbReference type="GO" id="GO:0006893">
    <property type="term" value="P:Golgi to plasma membrane transport"/>
    <property type="evidence" value="ECO:0007669"/>
    <property type="project" value="TreeGrafter"/>
</dbReference>
<keyword evidence="7" id="KW-0963">Cytoplasm</keyword>
<feature type="compositionally biased region" description="Low complexity" evidence="15">
    <location>
        <begin position="12"/>
        <end position="33"/>
    </location>
</feature>
<dbReference type="SUPFAM" id="SSF58038">
    <property type="entry name" value="SNARE fusion complex"/>
    <property type="match status" value="1"/>
</dbReference>
<keyword evidence="4" id="KW-0813">Transport</keyword>
<evidence type="ECO:0000313" key="18">
    <source>
        <dbReference type="Proteomes" id="UP000694700"/>
    </source>
</evidence>
<keyword evidence="5" id="KW-1003">Cell membrane</keyword>
<name>A0A8C2GGF9_CYPCA</name>
<dbReference type="SMART" id="SM00320">
    <property type="entry name" value="WD40"/>
    <property type="match status" value="4"/>
</dbReference>
<evidence type="ECO:0000256" key="4">
    <source>
        <dbReference type="ARBA" id="ARBA00022448"/>
    </source>
</evidence>
<evidence type="ECO:0000256" key="15">
    <source>
        <dbReference type="SAM" id="MobiDB-lite"/>
    </source>
</evidence>
<dbReference type="Gene3D" id="1.20.5.110">
    <property type="match status" value="1"/>
</dbReference>
<feature type="region of interest" description="Disordered" evidence="15">
    <location>
        <begin position="1"/>
        <end position="37"/>
    </location>
</feature>
<keyword evidence="8" id="KW-0853">WD repeat</keyword>
<protein>
    <recommendedName>
        <fullName evidence="13">Syntaxin-binding protein 5-like</fullName>
    </recommendedName>
</protein>
<dbReference type="GO" id="GO:0015031">
    <property type="term" value="P:protein transport"/>
    <property type="evidence" value="ECO:0007669"/>
    <property type="project" value="UniProtKB-KW"/>
</dbReference>
<dbReference type="SUPFAM" id="SSF50978">
    <property type="entry name" value="WD40 repeat-like"/>
    <property type="match status" value="2"/>
</dbReference>
<dbReference type="FunFam" id="2.130.10.10:FF:000521">
    <property type="entry name" value="syntaxin-binding protein 5-like isoform X1"/>
    <property type="match status" value="1"/>
</dbReference>
<evidence type="ECO:0000256" key="12">
    <source>
        <dbReference type="ARBA" id="ARBA00023136"/>
    </source>
</evidence>
<evidence type="ECO:0000256" key="10">
    <source>
        <dbReference type="ARBA" id="ARBA00022927"/>
    </source>
</evidence>
<dbReference type="PANTHER" id="PTHR10241">
    <property type="entry name" value="LETHAL 2 GIANT LARVAE PROTEIN"/>
    <property type="match status" value="1"/>
</dbReference>
<reference evidence="17" key="1">
    <citation type="submission" date="2025-08" db="UniProtKB">
        <authorList>
            <consortium name="Ensembl"/>
        </authorList>
    </citation>
    <scope>IDENTIFICATION</scope>
</reference>
<evidence type="ECO:0000256" key="8">
    <source>
        <dbReference type="ARBA" id="ARBA00022574"/>
    </source>
</evidence>
<dbReference type="InterPro" id="IPR015943">
    <property type="entry name" value="WD40/YVTN_repeat-like_dom_sf"/>
</dbReference>
<evidence type="ECO:0000256" key="3">
    <source>
        <dbReference type="ARBA" id="ARBA00008070"/>
    </source>
</evidence>
<dbReference type="GO" id="GO:0019905">
    <property type="term" value="F:syntaxin binding"/>
    <property type="evidence" value="ECO:0007669"/>
    <property type="project" value="TreeGrafter"/>
</dbReference>
<keyword evidence="11 14" id="KW-0175">Coiled coil</keyword>
<evidence type="ECO:0000256" key="2">
    <source>
        <dbReference type="ARBA" id="ARBA00004496"/>
    </source>
</evidence>
<evidence type="ECO:0000256" key="5">
    <source>
        <dbReference type="ARBA" id="ARBA00022475"/>
    </source>
</evidence>
<dbReference type="Ensembl" id="ENSCCRT00015097538.1">
    <property type="protein sequence ID" value="ENSCCRP00015094474.1"/>
    <property type="gene ID" value="ENSCCRG00015036583.1"/>
</dbReference>
<feature type="region of interest" description="Disordered" evidence="15">
    <location>
        <begin position="556"/>
        <end position="603"/>
    </location>
</feature>
<feature type="domain" description="V-SNARE coiled-coil homology" evidence="16">
    <location>
        <begin position="898"/>
        <end position="958"/>
    </location>
</feature>
<dbReference type="PANTHER" id="PTHR10241:SF19">
    <property type="entry name" value="SYNTAXIN-BINDING PROTEIN 5-LIKE"/>
    <property type="match status" value="1"/>
</dbReference>